<dbReference type="Pfam" id="PF17932">
    <property type="entry name" value="TetR_C_24"/>
    <property type="match status" value="1"/>
</dbReference>
<evidence type="ECO:0000259" key="6">
    <source>
        <dbReference type="PROSITE" id="PS50977"/>
    </source>
</evidence>
<keyword evidence="1" id="KW-0678">Repressor</keyword>
<keyword evidence="3 5" id="KW-0238">DNA-binding</keyword>
<dbReference type="PANTHER" id="PTHR30055:SF175">
    <property type="entry name" value="HTH-TYPE TRANSCRIPTIONAL REPRESSOR KSTR2"/>
    <property type="match status" value="1"/>
</dbReference>
<evidence type="ECO:0000313" key="8">
    <source>
        <dbReference type="Proteomes" id="UP001597145"/>
    </source>
</evidence>
<organism evidence="7 8">
    <name type="scientific">Pseudonocardia aurantiaca</name>
    <dbReference type="NCBI Taxonomy" id="75290"/>
    <lineage>
        <taxon>Bacteria</taxon>
        <taxon>Bacillati</taxon>
        <taxon>Actinomycetota</taxon>
        <taxon>Actinomycetes</taxon>
        <taxon>Pseudonocardiales</taxon>
        <taxon>Pseudonocardiaceae</taxon>
        <taxon>Pseudonocardia</taxon>
    </lineage>
</organism>
<dbReference type="EMBL" id="JBHUCP010000019">
    <property type="protein sequence ID" value="MFD1532732.1"/>
    <property type="molecule type" value="Genomic_DNA"/>
</dbReference>
<evidence type="ECO:0000256" key="5">
    <source>
        <dbReference type="PROSITE-ProRule" id="PRU00335"/>
    </source>
</evidence>
<dbReference type="PANTHER" id="PTHR30055">
    <property type="entry name" value="HTH-TYPE TRANSCRIPTIONAL REGULATOR RUTR"/>
    <property type="match status" value="1"/>
</dbReference>
<dbReference type="InterPro" id="IPR009057">
    <property type="entry name" value="Homeodomain-like_sf"/>
</dbReference>
<dbReference type="Gene3D" id="1.10.357.10">
    <property type="entry name" value="Tetracycline Repressor, domain 2"/>
    <property type="match status" value="1"/>
</dbReference>
<dbReference type="SUPFAM" id="SSF46689">
    <property type="entry name" value="Homeodomain-like"/>
    <property type="match status" value="1"/>
</dbReference>
<reference evidence="8" key="1">
    <citation type="journal article" date="2019" name="Int. J. Syst. Evol. Microbiol.">
        <title>The Global Catalogue of Microorganisms (GCM) 10K type strain sequencing project: providing services to taxonomists for standard genome sequencing and annotation.</title>
        <authorList>
            <consortium name="The Broad Institute Genomics Platform"/>
            <consortium name="The Broad Institute Genome Sequencing Center for Infectious Disease"/>
            <person name="Wu L."/>
            <person name="Ma J."/>
        </authorList>
    </citation>
    <scope>NUCLEOTIDE SEQUENCE [LARGE SCALE GENOMIC DNA]</scope>
    <source>
        <strain evidence="8">JCM 12165</strain>
    </source>
</reference>
<dbReference type="InterPro" id="IPR041490">
    <property type="entry name" value="KstR2_TetR_C"/>
</dbReference>
<evidence type="ECO:0000256" key="1">
    <source>
        <dbReference type="ARBA" id="ARBA00022491"/>
    </source>
</evidence>
<dbReference type="Gene3D" id="1.10.10.60">
    <property type="entry name" value="Homeodomain-like"/>
    <property type="match status" value="1"/>
</dbReference>
<dbReference type="InterPro" id="IPR036271">
    <property type="entry name" value="Tet_transcr_reg_TetR-rel_C_sf"/>
</dbReference>
<name>A0ABW4FUK7_9PSEU</name>
<proteinExistence type="predicted"/>
<dbReference type="InterPro" id="IPR050109">
    <property type="entry name" value="HTH-type_TetR-like_transc_reg"/>
</dbReference>
<gene>
    <name evidence="7" type="ORF">ACFSCY_25240</name>
</gene>
<dbReference type="PROSITE" id="PS50977">
    <property type="entry name" value="HTH_TETR_2"/>
    <property type="match status" value="1"/>
</dbReference>
<evidence type="ECO:0000256" key="2">
    <source>
        <dbReference type="ARBA" id="ARBA00023015"/>
    </source>
</evidence>
<accession>A0ABW4FUK7</accession>
<dbReference type="PRINTS" id="PR00455">
    <property type="entry name" value="HTHTETR"/>
</dbReference>
<feature type="DNA-binding region" description="H-T-H motif" evidence="5">
    <location>
        <begin position="28"/>
        <end position="47"/>
    </location>
</feature>
<dbReference type="SUPFAM" id="SSF48498">
    <property type="entry name" value="Tetracyclin repressor-like, C-terminal domain"/>
    <property type="match status" value="1"/>
</dbReference>
<protein>
    <submittedName>
        <fullName evidence="7">TetR/AcrR family transcriptional regulator</fullName>
    </submittedName>
</protein>
<keyword evidence="2" id="KW-0805">Transcription regulation</keyword>
<dbReference type="RefSeq" id="WP_343978414.1">
    <property type="nucleotide sequence ID" value="NZ_BAAAJG010000010.1"/>
</dbReference>
<dbReference type="Pfam" id="PF00440">
    <property type="entry name" value="TetR_N"/>
    <property type="match status" value="1"/>
</dbReference>
<evidence type="ECO:0000256" key="4">
    <source>
        <dbReference type="ARBA" id="ARBA00023163"/>
    </source>
</evidence>
<dbReference type="InterPro" id="IPR001647">
    <property type="entry name" value="HTH_TetR"/>
</dbReference>
<comment type="caution">
    <text evidence="7">The sequence shown here is derived from an EMBL/GenBank/DDBJ whole genome shotgun (WGS) entry which is preliminary data.</text>
</comment>
<keyword evidence="8" id="KW-1185">Reference proteome</keyword>
<feature type="domain" description="HTH tetR-type" evidence="6">
    <location>
        <begin position="5"/>
        <end position="65"/>
    </location>
</feature>
<sequence length="197" mass="22279">MAPQQDRKSAILRSSADLFARQGVASTTVRQIADEVGVLSGSLYHHFPSKDAIVNEIVTTYLEHLRGRYREVLSANLSPRDRLEELITASLLAADAEPNASIIYQNEMNYLREMPQYEAVKAAAAEVQQTWLAVIEEGRADGSFRTDIEPRVFYRFVRDAVWLSVRWYRPEGPYTIERLAADCASIFLDGYAAFDLD</sequence>
<keyword evidence="4" id="KW-0804">Transcription</keyword>
<evidence type="ECO:0000256" key="3">
    <source>
        <dbReference type="ARBA" id="ARBA00023125"/>
    </source>
</evidence>
<evidence type="ECO:0000313" key="7">
    <source>
        <dbReference type="EMBL" id="MFD1532732.1"/>
    </source>
</evidence>
<dbReference type="Proteomes" id="UP001597145">
    <property type="component" value="Unassembled WGS sequence"/>
</dbReference>